<name>A0A0F9EXP4_9ZZZZ</name>
<comment type="caution">
    <text evidence="1">The sequence shown here is derived from an EMBL/GenBank/DDBJ whole genome shotgun (WGS) entry which is preliminary data.</text>
</comment>
<dbReference type="EMBL" id="LAZR01023349">
    <property type="protein sequence ID" value="KKL78799.1"/>
    <property type="molecule type" value="Genomic_DNA"/>
</dbReference>
<protein>
    <submittedName>
        <fullName evidence="1">Uncharacterized protein</fullName>
    </submittedName>
</protein>
<proteinExistence type="predicted"/>
<sequence length="79" mass="9098">MRATLTADRLLEMWRQYRPVEVHCSAYVGDWDAYGIAPQSLLGTQLTTHETIIYGKGIGRYLRWRKAWLGQVREGESNG</sequence>
<reference evidence="1" key="1">
    <citation type="journal article" date="2015" name="Nature">
        <title>Complex archaea that bridge the gap between prokaryotes and eukaryotes.</title>
        <authorList>
            <person name="Spang A."/>
            <person name="Saw J.H."/>
            <person name="Jorgensen S.L."/>
            <person name="Zaremba-Niedzwiedzka K."/>
            <person name="Martijn J."/>
            <person name="Lind A.E."/>
            <person name="van Eijk R."/>
            <person name="Schleper C."/>
            <person name="Guy L."/>
            <person name="Ettema T.J."/>
        </authorList>
    </citation>
    <scope>NUCLEOTIDE SEQUENCE</scope>
</reference>
<dbReference type="AlphaFoldDB" id="A0A0F9EXP4"/>
<accession>A0A0F9EXP4</accession>
<gene>
    <name evidence="1" type="ORF">LCGC14_2021260</name>
</gene>
<evidence type="ECO:0000313" key="1">
    <source>
        <dbReference type="EMBL" id="KKL78799.1"/>
    </source>
</evidence>
<organism evidence="1">
    <name type="scientific">marine sediment metagenome</name>
    <dbReference type="NCBI Taxonomy" id="412755"/>
    <lineage>
        <taxon>unclassified sequences</taxon>
        <taxon>metagenomes</taxon>
        <taxon>ecological metagenomes</taxon>
    </lineage>
</organism>